<evidence type="ECO:0000313" key="3">
    <source>
        <dbReference type="Proteomes" id="UP000195043"/>
    </source>
</evidence>
<comment type="caution">
    <text evidence="2">The sequence shown here is derived from an EMBL/GenBank/DDBJ whole genome shotgun (WGS) entry which is preliminary data.</text>
</comment>
<accession>A0A242A770</accession>
<dbReference type="STRING" id="1834191.A5886_001881"/>
<dbReference type="AlphaFoldDB" id="A0A242A770"/>
<proteinExistence type="predicted"/>
<keyword evidence="1" id="KW-0812">Transmembrane</keyword>
<keyword evidence="1" id="KW-1133">Transmembrane helix</keyword>
<feature type="transmembrane region" description="Helical" evidence="1">
    <location>
        <begin position="64"/>
        <end position="89"/>
    </location>
</feature>
<evidence type="ECO:0008006" key="4">
    <source>
        <dbReference type="Google" id="ProtNLM"/>
    </source>
</evidence>
<sequence length="190" mass="22576">MFALESKFYHICEVLYRVIVLNILVMIVVFPIITFPAALRALADMYQYPEAKILRPYLRYFRQALLKTLPLGVFNGLSFYFCLMLWRTAMNSQLLLIQFMTIIFLFFIIAYNCNLYFIQSANKDTQSYILLFKHCFILTIMYFHKLIAVLIVTGIFYFLTFNYFPLVFQLFSIALPLFFYQKILNLSPNT</sequence>
<feature type="transmembrane region" description="Helical" evidence="1">
    <location>
        <begin position="130"/>
        <end position="157"/>
    </location>
</feature>
<gene>
    <name evidence="2" type="ORF">A5886_001881</name>
</gene>
<feature type="transmembrane region" description="Helical" evidence="1">
    <location>
        <begin position="163"/>
        <end position="180"/>
    </location>
</feature>
<dbReference type="RefSeq" id="WP_086274826.1">
    <property type="nucleotide sequence ID" value="NZ_NGKU01000001.1"/>
</dbReference>
<feature type="transmembrane region" description="Helical" evidence="1">
    <location>
        <begin position="95"/>
        <end position="118"/>
    </location>
</feature>
<keyword evidence="1" id="KW-0472">Membrane</keyword>
<reference evidence="2 3" key="1">
    <citation type="submission" date="2017-05" db="EMBL/GenBank/DDBJ databases">
        <title>The Genome Sequence of Enterococcus sp. 8G7_MSG3316.</title>
        <authorList>
            <consortium name="The Broad Institute Genomics Platform"/>
            <consortium name="The Broad Institute Genomic Center for Infectious Diseases"/>
            <person name="Earl A."/>
            <person name="Manson A."/>
            <person name="Schwartman J."/>
            <person name="Gilmore M."/>
            <person name="Abouelleil A."/>
            <person name="Cao P."/>
            <person name="Chapman S."/>
            <person name="Cusick C."/>
            <person name="Shea T."/>
            <person name="Young S."/>
            <person name="Neafsey D."/>
            <person name="Nusbaum C."/>
            <person name="Birren B."/>
        </authorList>
    </citation>
    <scope>NUCLEOTIDE SEQUENCE [LARGE SCALE GENOMIC DNA]</scope>
    <source>
        <strain evidence="2 3">8G7_MSG3316</strain>
    </source>
</reference>
<protein>
    <recommendedName>
        <fullName evidence="4">DUF624 domain-containing protein</fullName>
    </recommendedName>
</protein>
<dbReference type="OrthoDB" id="9966367at2"/>
<keyword evidence="3" id="KW-1185">Reference proteome</keyword>
<dbReference type="EMBL" id="NGKU01000001">
    <property type="protein sequence ID" value="OTN76802.1"/>
    <property type="molecule type" value="Genomic_DNA"/>
</dbReference>
<organism evidence="2 3">
    <name type="scientific">Candidatus Enterococcus testudinis</name>
    <dbReference type="NCBI Taxonomy" id="1834191"/>
    <lineage>
        <taxon>Bacteria</taxon>
        <taxon>Bacillati</taxon>
        <taxon>Bacillota</taxon>
        <taxon>Bacilli</taxon>
        <taxon>Lactobacillales</taxon>
        <taxon>Enterococcaceae</taxon>
        <taxon>Enterococcus</taxon>
    </lineage>
</organism>
<feature type="transmembrane region" description="Helical" evidence="1">
    <location>
        <begin position="14"/>
        <end position="43"/>
    </location>
</feature>
<evidence type="ECO:0000256" key="1">
    <source>
        <dbReference type="SAM" id="Phobius"/>
    </source>
</evidence>
<name>A0A242A770_9ENTE</name>
<dbReference type="Proteomes" id="UP000195043">
    <property type="component" value="Unassembled WGS sequence"/>
</dbReference>
<evidence type="ECO:0000313" key="2">
    <source>
        <dbReference type="EMBL" id="OTN76802.1"/>
    </source>
</evidence>